<accession>A0A5P8E812</accession>
<proteinExistence type="predicted"/>
<dbReference type="KEGG" id="alq:C7Y71_009160"/>
<dbReference type="InterPro" id="IPR007329">
    <property type="entry name" value="FMN-bd"/>
</dbReference>
<reference evidence="2 3" key="1">
    <citation type="submission" date="2018-11" db="EMBL/GenBank/DDBJ databases">
        <authorList>
            <person name="Na S.W."/>
            <person name="Baik M."/>
        </authorList>
    </citation>
    <scope>NUCLEOTIDE SEQUENCE [LARGE SCALE GENOMIC DNA]</scope>
    <source>
        <strain evidence="2 3">E39</strain>
    </source>
</reference>
<evidence type="ECO:0000313" key="3">
    <source>
        <dbReference type="Proteomes" id="UP000249375"/>
    </source>
</evidence>
<dbReference type="Pfam" id="PF04205">
    <property type="entry name" value="FMN_bind"/>
    <property type="match status" value="1"/>
</dbReference>
<evidence type="ECO:0000313" key="2">
    <source>
        <dbReference type="EMBL" id="QFQ13165.1"/>
    </source>
</evidence>
<dbReference type="SMART" id="SM00900">
    <property type="entry name" value="FMN_bind"/>
    <property type="match status" value="1"/>
</dbReference>
<evidence type="ECO:0000259" key="1">
    <source>
        <dbReference type="SMART" id="SM00900"/>
    </source>
</evidence>
<dbReference type="Proteomes" id="UP000249375">
    <property type="component" value="Chromosome"/>
</dbReference>
<dbReference type="GO" id="GO:0010181">
    <property type="term" value="F:FMN binding"/>
    <property type="evidence" value="ECO:0007669"/>
    <property type="project" value="InterPro"/>
</dbReference>
<keyword evidence="3" id="KW-1185">Reference proteome</keyword>
<organism evidence="2 3">
    <name type="scientific">Pseudoprevotella muciniphila</name>
    <dbReference type="NCBI Taxonomy" id="2133944"/>
    <lineage>
        <taxon>Bacteria</taxon>
        <taxon>Pseudomonadati</taxon>
        <taxon>Bacteroidota</taxon>
        <taxon>Bacteroidia</taxon>
        <taxon>Bacteroidales</taxon>
        <taxon>Prevotellaceae</taxon>
        <taxon>Pseudoprevotella</taxon>
    </lineage>
</organism>
<sequence length="125" mass="14052">MKRISFVVLATLCIAMTIDEVIRKENDTYIVNTTTIATDVKGFNGNTPVEIYIEGDTIRKVVALKNNETPRFFKPVEERLLPRYTGMAINMADSVEVDGITGATYSSDAIKENIRRGAKYYAEHK</sequence>
<protein>
    <submittedName>
        <fullName evidence="2">FMN-binding protein</fullName>
    </submittedName>
</protein>
<name>A0A5P8E812_9BACT</name>
<dbReference type="EMBL" id="CP033459">
    <property type="protein sequence ID" value="QFQ13165.1"/>
    <property type="molecule type" value="Genomic_DNA"/>
</dbReference>
<dbReference type="OrthoDB" id="1081374at2"/>
<feature type="domain" description="FMN-binding" evidence="1">
    <location>
        <begin position="42"/>
        <end position="121"/>
    </location>
</feature>
<dbReference type="GO" id="GO:0016020">
    <property type="term" value="C:membrane"/>
    <property type="evidence" value="ECO:0007669"/>
    <property type="project" value="InterPro"/>
</dbReference>
<dbReference type="RefSeq" id="WP_111898159.1">
    <property type="nucleotide sequence ID" value="NZ_CP033459.1"/>
</dbReference>
<gene>
    <name evidence="2" type="ORF">C7Y71_009160</name>
</gene>
<dbReference type="AlphaFoldDB" id="A0A5P8E812"/>